<accession>A0A917MG62</accession>
<gene>
    <name evidence="1" type="ORF">GCM10007036_04850</name>
</gene>
<name>A0A917MG62_9HYPH</name>
<organism evidence="1 2">
    <name type="scientific">Alsobacter metallidurans</name>
    <dbReference type="NCBI Taxonomy" id="340221"/>
    <lineage>
        <taxon>Bacteria</taxon>
        <taxon>Pseudomonadati</taxon>
        <taxon>Pseudomonadota</taxon>
        <taxon>Alphaproteobacteria</taxon>
        <taxon>Hyphomicrobiales</taxon>
        <taxon>Alsobacteraceae</taxon>
        <taxon>Alsobacter</taxon>
    </lineage>
</organism>
<reference evidence="1" key="1">
    <citation type="journal article" date="2014" name="Int. J. Syst. Evol. Microbiol.">
        <title>Complete genome sequence of Corynebacterium casei LMG S-19264T (=DSM 44701T), isolated from a smear-ripened cheese.</title>
        <authorList>
            <consortium name="US DOE Joint Genome Institute (JGI-PGF)"/>
            <person name="Walter F."/>
            <person name="Albersmeier A."/>
            <person name="Kalinowski J."/>
            <person name="Ruckert C."/>
        </authorList>
    </citation>
    <scope>NUCLEOTIDE SEQUENCE</scope>
    <source>
        <strain evidence="1">CGMCC 1.12214</strain>
    </source>
</reference>
<keyword evidence="2" id="KW-1185">Reference proteome</keyword>
<sequence length="84" mass="8980">MLNWMRYGFDAAMLTIEAQQVIGLRLAKIGAGGPGAAMEATLMVNEKIAAAMEAGVTLATGGSSHKVLTGYRKHVGKNYRRLSR</sequence>
<evidence type="ECO:0000313" key="1">
    <source>
        <dbReference type="EMBL" id="GGH09037.1"/>
    </source>
</evidence>
<comment type="caution">
    <text evidence="1">The sequence shown here is derived from an EMBL/GenBank/DDBJ whole genome shotgun (WGS) entry which is preliminary data.</text>
</comment>
<dbReference type="EMBL" id="BMES01000001">
    <property type="protein sequence ID" value="GGH09037.1"/>
    <property type="molecule type" value="Genomic_DNA"/>
</dbReference>
<evidence type="ECO:0000313" key="2">
    <source>
        <dbReference type="Proteomes" id="UP000603912"/>
    </source>
</evidence>
<reference evidence="1" key="2">
    <citation type="submission" date="2020-09" db="EMBL/GenBank/DDBJ databases">
        <authorList>
            <person name="Sun Q."/>
            <person name="Zhou Y."/>
        </authorList>
    </citation>
    <scope>NUCLEOTIDE SEQUENCE</scope>
    <source>
        <strain evidence="1">CGMCC 1.12214</strain>
    </source>
</reference>
<dbReference type="RefSeq" id="WP_188516135.1">
    <property type="nucleotide sequence ID" value="NZ_BMES01000001.1"/>
</dbReference>
<proteinExistence type="predicted"/>
<protein>
    <submittedName>
        <fullName evidence="1">Uncharacterized protein</fullName>
    </submittedName>
</protein>
<dbReference type="Proteomes" id="UP000603912">
    <property type="component" value="Unassembled WGS sequence"/>
</dbReference>
<dbReference type="AlphaFoldDB" id="A0A917MG62"/>